<comment type="catalytic activity">
    <reaction evidence="9">
        <text>DNA(n) + a 2'-deoxyribonucleoside 5'-triphosphate = DNA(n+1) + diphosphate</text>
        <dbReference type="Rhea" id="RHEA:22508"/>
        <dbReference type="Rhea" id="RHEA-COMP:17339"/>
        <dbReference type="Rhea" id="RHEA-COMP:17340"/>
        <dbReference type="ChEBI" id="CHEBI:33019"/>
        <dbReference type="ChEBI" id="CHEBI:61560"/>
        <dbReference type="ChEBI" id="CHEBI:173112"/>
        <dbReference type="EC" id="2.7.7.49"/>
    </reaction>
</comment>
<evidence type="ECO:0000256" key="5">
    <source>
        <dbReference type="ARBA" id="ARBA00022842"/>
    </source>
</evidence>
<keyword evidence="2" id="KW-0808">Transferase</keyword>
<evidence type="ECO:0000313" key="13">
    <source>
        <dbReference type="Proteomes" id="UP000468901"/>
    </source>
</evidence>
<dbReference type="InterPro" id="IPR000477">
    <property type="entry name" value="RT_dom"/>
</dbReference>
<organism evidence="12 13">
    <name type="scientific">Parvibaculum sedimenti</name>
    <dbReference type="NCBI Taxonomy" id="2608632"/>
    <lineage>
        <taxon>Bacteria</taxon>
        <taxon>Pseudomonadati</taxon>
        <taxon>Pseudomonadota</taxon>
        <taxon>Alphaproteobacteria</taxon>
        <taxon>Hyphomicrobiales</taxon>
        <taxon>Parvibaculaceae</taxon>
        <taxon>Parvibaculum</taxon>
    </lineage>
</organism>
<dbReference type="AlphaFoldDB" id="A0A6N6VNB7"/>
<dbReference type="PROSITE" id="PS50878">
    <property type="entry name" value="RT_POL"/>
    <property type="match status" value="1"/>
</dbReference>
<keyword evidence="7" id="KW-0051">Antiviral defense</keyword>
<keyword evidence="13" id="KW-1185">Reference proteome</keyword>
<evidence type="ECO:0000256" key="2">
    <source>
        <dbReference type="ARBA" id="ARBA00022679"/>
    </source>
</evidence>
<comment type="caution">
    <text evidence="12">The sequence shown here is derived from an EMBL/GenBank/DDBJ whole genome shotgun (WGS) entry which is preliminary data.</text>
</comment>
<keyword evidence="4" id="KW-0479">Metal-binding</keyword>
<evidence type="ECO:0000256" key="3">
    <source>
        <dbReference type="ARBA" id="ARBA00022695"/>
    </source>
</evidence>
<dbReference type="GO" id="GO:0046872">
    <property type="term" value="F:metal ion binding"/>
    <property type="evidence" value="ECO:0007669"/>
    <property type="project" value="UniProtKB-KW"/>
</dbReference>
<protein>
    <recommendedName>
        <fullName evidence="1">RNA-directed DNA polymerase</fullName>
        <ecNumber evidence="1">2.7.7.49</ecNumber>
    </recommendedName>
</protein>
<keyword evidence="6 12" id="KW-0695">RNA-directed DNA polymerase</keyword>
<evidence type="ECO:0000256" key="8">
    <source>
        <dbReference type="ARBA" id="ARBA00034120"/>
    </source>
</evidence>
<keyword evidence="3" id="KW-0548">Nucleotidyltransferase</keyword>
<evidence type="ECO:0000313" key="12">
    <source>
        <dbReference type="EMBL" id="KAB7740574.1"/>
    </source>
</evidence>
<feature type="domain" description="Reverse transcriptase" evidence="11">
    <location>
        <begin position="14"/>
        <end position="235"/>
    </location>
</feature>
<dbReference type="PANTHER" id="PTHR34047:SF7">
    <property type="entry name" value="RNA-DIRECTED DNA POLYMERASE"/>
    <property type="match status" value="1"/>
</dbReference>
<dbReference type="InterPro" id="IPR051083">
    <property type="entry name" value="GrpII_Intron_Splice-Mob/Def"/>
</dbReference>
<dbReference type="PRINTS" id="PR00866">
    <property type="entry name" value="RNADNAPOLMS"/>
</dbReference>
<proteinExistence type="inferred from homology"/>
<dbReference type="Pfam" id="PF00078">
    <property type="entry name" value="RVT_1"/>
    <property type="match status" value="1"/>
</dbReference>
<dbReference type="Proteomes" id="UP000468901">
    <property type="component" value="Unassembled WGS sequence"/>
</dbReference>
<dbReference type="GO" id="GO:0003964">
    <property type="term" value="F:RNA-directed DNA polymerase activity"/>
    <property type="evidence" value="ECO:0007669"/>
    <property type="project" value="UniProtKB-KW"/>
</dbReference>
<dbReference type="PANTHER" id="PTHR34047">
    <property type="entry name" value="NUCLEAR INTRON MATURASE 1, MITOCHONDRIAL-RELATED"/>
    <property type="match status" value="1"/>
</dbReference>
<dbReference type="EMBL" id="WESC01000006">
    <property type="protein sequence ID" value="KAB7740574.1"/>
    <property type="molecule type" value="Genomic_DNA"/>
</dbReference>
<dbReference type="SUPFAM" id="SSF56672">
    <property type="entry name" value="DNA/RNA polymerases"/>
    <property type="match status" value="1"/>
</dbReference>
<sequence length="337" mass="38053">MILERIARETGIGVDHLRVIVKTASRRYKTYTIPKRTGGRRTISHPTPEVKFLQRWLVRNMFSALPVHHAVASYREGVGIADNAQAHVRKNYLLKIDFKNFFPSIRAADIRHLLEKNSSRFSDILTDDDVQVITDIVCKNGALSIGAPSSPILSNAILIDFDEFVFQASKDREVIYTRYADDLFLSTDKPNCLSVMMELIRIRLSSGGQPSLSINEEKSVFTSRKRNRTVTGLVLTSDRTLSVGRKKKRQIRTMIHLYQEDKLSAESISYLRGYLAFVHAAEPDLLVRLQQKFGQETMDQLMCYPLVPRKGHGRGAQRPAIPLGAHKTGSPQNSSDS</sequence>
<dbReference type="GO" id="GO:0003723">
    <property type="term" value="F:RNA binding"/>
    <property type="evidence" value="ECO:0007669"/>
    <property type="project" value="InterPro"/>
</dbReference>
<dbReference type="EC" id="2.7.7.49" evidence="1"/>
<dbReference type="NCBIfam" id="NF038233">
    <property type="entry name" value="retron_St85_RT"/>
    <property type="match status" value="1"/>
</dbReference>
<evidence type="ECO:0000256" key="9">
    <source>
        <dbReference type="ARBA" id="ARBA00048173"/>
    </source>
</evidence>
<feature type="region of interest" description="Disordered" evidence="10">
    <location>
        <begin position="312"/>
        <end position="337"/>
    </location>
</feature>
<evidence type="ECO:0000256" key="10">
    <source>
        <dbReference type="SAM" id="MobiDB-lite"/>
    </source>
</evidence>
<evidence type="ECO:0000256" key="6">
    <source>
        <dbReference type="ARBA" id="ARBA00022918"/>
    </source>
</evidence>
<evidence type="ECO:0000256" key="1">
    <source>
        <dbReference type="ARBA" id="ARBA00012493"/>
    </source>
</evidence>
<name>A0A6N6VNB7_9HYPH</name>
<evidence type="ECO:0000256" key="7">
    <source>
        <dbReference type="ARBA" id="ARBA00023118"/>
    </source>
</evidence>
<evidence type="ECO:0000259" key="11">
    <source>
        <dbReference type="PROSITE" id="PS50878"/>
    </source>
</evidence>
<dbReference type="RefSeq" id="WP_152215937.1">
    <property type="nucleotide sequence ID" value="NZ_WESC01000006.1"/>
</dbReference>
<evidence type="ECO:0000256" key="4">
    <source>
        <dbReference type="ARBA" id="ARBA00022723"/>
    </source>
</evidence>
<dbReference type="GO" id="GO:0051607">
    <property type="term" value="P:defense response to virus"/>
    <property type="evidence" value="ECO:0007669"/>
    <property type="project" value="UniProtKB-KW"/>
</dbReference>
<comment type="similarity">
    <text evidence="8">Belongs to the bacterial reverse transcriptase family.</text>
</comment>
<dbReference type="InterPro" id="IPR000123">
    <property type="entry name" value="Reverse_transcriptase_msDNA"/>
</dbReference>
<accession>A0A6N6VNB7</accession>
<dbReference type="CDD" id="cd03487">
    <property type="entry name" value="RT_Bac_retron_II"/>
    <property type="match status" value="1"/>
</dbReference>
<reference evidence="12 13" key="1">
    <citation type="submission" date="2019-09" db="EMBL/GenBank/DDBJ databases">
        <title>Parvibaculum sedimenti sp. nov., isolated from sediment.</title>
        <authorList>
            <person name="Wang Y."/>
        </authorList>
    </citation>
    <scope>NUCLEOTIDE SEQUENCE [LARGE SCALE GENOMIC DNA]</scope>
    <source>
        <strain evidence="12 13">HXT-9</strain>
    </source>
</reference>
<gene>
    <name evidence="12" type="ORF">F2P47_08590</name>
</gene>
<keyword evidence="5" id="KW-0460">Magnesium</keyword>
<dbReference type="InterPro" id="IPR043502">
    <property type="entry name" value="DNA/RNA_pol_sf"/>
</dbReference>